<comment type="caution">
    <text evidence="1">The sequence shown here is derived from an EMBL/GenBank/DDBJ whole genome shotgun (WGS) entry which is preliminary data.</text>
</comment>
<dbReference type="Proteomes" id="UP001239111">
    <property type="component" value="Chromosome 3"/>
</dbReference>
<dbReference type="EMBL" id="CM056743">
    <property type="protein sequence ID" value="KAJ8669745.1"/>
    <property type="molecule type" value="Genomic_DNA"/>
</dbReference>
<keyword evidence="2" id="KW-1185">Reference proteome</keyword>
<evidence type="ECO:0000313" key="2">
    <source>
        <dbReference type="Proteomes" id="UP001239111"/>
    </source>
</evidence>
<gene>
    <name evidence="1" type="ORF">QAD02_001004</name>
</gene>
<protein>
    <submittedName>
        <fullName evidence="1">Uncharacterized protein</fullName>
    </submittedName>
</protein>
<evidence type="ECO:0000313" key="1">
    <source>
        <dbReference type="EMBL" id="KAJ8669745.1"/>
    </source>
</evidence>
<name>A0ACC2NEW2_9HYME</name>
<reference evidence="1" key="1">
    <citation type="submission" date="2023-04" db="EMBL/GenBank/DDBJ databases">
        <title>A chromosome-level genome assembly of the parasitoid wasp Eretmocerus hayati.</title>
        <authorList>
            <person name="Zhong Y."/>
            <person name="Liu S."/>
            <person name="Liu Y."/>
        </authorList>
    </citation>
    <scope>NUCLEOTIDE SEQUENCE</scope>
    <source>
        <strain evidence="1">ZJU_SS_LIU_2023</strain>
    </source>
</reference>
<organism evidence="1 2">
    <name type="scientific">Eretmocerus hayati</name>
    <dbReference type="NCBI Taxonomy" id="131215"/>
    <lineage>
        <taxon>Eukaryota</taxon>
        <taxon>Metazoa</taxon>
        <taxon>Ecdysozoa</taxon>
        <taxon>Arthropoda</taxon>
        <taxon>Hexapoda</taxon>
        <taxon>Insecta</taxon>
        <taxon>Pterygota</taxon>
        <taxon>Neoptera</taxon>
        <taxon>Endopterygota</taxon>
        <taxon>Hymenoptera</taxon>
        <taxon>Apocrita</taxon>
        <taxon>Proctotrupomorpha</taxon>
        <taxon>Chalcidoidea</taxon>
        <taxon>Aphelinidae</taxon>
        <taxon>Aphelininae</taxon>
        <taxon>Eretmocerus</taxon>
    </lineage>
</organism>
<accession>A0ACC2NEW2</accession>
<sequence length="998" mass="116268">MDGFKCEGRQTSFEVQETVSSSYEEESNGAEIEISIDSIENIIREKNITIKIEIDHDERILGESEILKIDSSYHNPTKAHNLDFSVVLPFSPTDLTSLREIVSSPILVKIHELYEIANPSNQDLGSNNKKKKNQSQSKRVSKTEIRLLGLCNIDLLPIILGESKYTEKLILEIPSYTWDASAVSWANLPKISITAQRVDSSESGHHELWFNLLSITIESIYNLPSNFTRDVEYKCGTVLPLYHDREESRIIFESGKWTDHRDVELIKSWRPLQNLESRARHSKYRINCDYNGVKNDFKRKFDLQAATKKNQARIEWNTLHRTVLGPDDLESFRKQITQYRYWPFEIVVSKKQDETKKMDGDTLDYLAYQCYVDLSQLLYPGRTKARVLAQLQYQNVKNLKKKTGLKTSIFNDEINGMFDEKSFNLSEADIENESDEEEEDVPLFMDTCKPVLVLIEFELFKPILPARVLEDYTLAMEELKMRPRPTEPLYVYTPDLAYDQYVDCIKKLIDDFGESYKDKLSRFKQYLHESGKYVTMQQTLKGKIINLLDQKFALNSPEWHSIDNQNFVCSCYEYLVEHMHIALNSKLDIRLAESPCGDDGPEEIQIRIEECWESENYEKADQLITKTIYNDKKNPNSWVKYAIHLMRVSKLKEAIECCREAVRLDSRHKASLLMYGILLTMKEEYTDAEVFLKAVVEIYPRFSIGWAILHLFYVKIQFYPGVDITLQSAEKCLKDRVQDEEVQPISNEEPLAWSTVLAKKERIFLSAAVLLLKMNLYDFAGMALAQDLCHNERDVEFLYFLSVNCYLQRDYKTALEYLNEAELIIGVEYSTNSLMGHSLYKLGKLHEAVEHYEIVDTLYDRPEDIYLEHLRMGFYYIENEHYERAKNVLLRASRCTKTCRLWLGVGIASYHMNQFDECECALIEANRLDGEDPEVWGYLCLLSISLNRYNEFSQCYRQMVKNKLTNDKIWQLVSESMASAGYSIPIIDLEDQNIRCTC</sequence>
<proteinExistence type="predicted"/>